<feature type="region of interest" description="Disordered" evidence="1">
    <location>
        <begin position="1"/>
        <end position="28"/>
    </location>
</feature>
<dbReference type="RefSeq" id="WP_184299450.1">
    <property type="nucleotide sequence ID" value="NZ_JACHLP010000004.1"/>
</dbReference>
<sequence>MQSISPSSNLALLNAGKPGRSPGGTAPLAASNRLRRLCGPAWDGPALGPQYLKDRC</sequence>
<reference evidence="2 3" key="1">
    <citation type="submission" date="2020-08" db="EMBL/GenBank/DDBJ databases">
        <title>Functional genomics of gut bacteria from endangered species of beetles.</title>
        <authorList>
            <person name="Carlos-Shanley C."/>
        </authorList>
    </citation>
    <scope>NUCLEOTIDE SEQUENCE [LARGE SCALE GENOMIC DNA]</scope>
    <source>
        <strain evidence="2 3">S00239</strain>
    </source>
</reference>
<dbReference type="EMBL" id="JACHLP010000004">
    <property type="protein sequence ID" value="MBB4843831.1"/>
    <property type="molecule type" value="Genomic_DNA"/>
</dbReference>
<keyword evidence="3" id="KW-1185">Reference proteome</keyword>
<dbReference type="Proteomes" id="UP000562027">
    <property type="component" value="Unassembled WGS sequence"/>
</dbReference>
<evidence type="ECO:0000256" key="1">
    <source>
        <dbReference type="SAM" id="MobiDB-lite"/>
    </source>
</evidence>
<proteinExistence type="predicted"/>
<evidence type="ECO:0000313" key="3">
    <source>
        <dbReference type="Proteomes" id="UP000562027"/>
    </source>
</evidence>
<feature type="compositionally biased region" description="Polar residues" evidence="1">
    <location>
        <begin position="1"/>
        <end position="11"/>
    </location>
</feature>
<organism evidence="2 3">
    <name type="scientific">Roseateles oligotrophus</name>
    <dbReference type="NCBI Taxonomy" id="1769250"/>
    <lineage>
        <taxon>Bacteria</taxon>
        <taxon>Pseudomonadati</taxon>
        <taxon>Pseudomonadota</taxon>
        <taxon>Betaproteobacteria</taxon>
        <taxon>Burkholderiales</taxon>
        <taxon>Sphaerotilaceae</taxon>
        <taxon>Roseateles</taxon>
    </lineage>
</organism>
<gene>
    <name evidence="2" type="ORF">HNP55_002354</name>
</gene>
<dbReference type="AlphaFoldDB" id="A0A840L7U3"/>
<name>A0A840L7U3_9BURK</name>
<protein>
    <submittedName>
        <fullName evidence="2">Uncharacterized protein</fullName>
    </submittedName>
</protein>
<comment type="caution">
    <text evidence="2">The sequence shown here is derived from an EMBL/GenBank/DDBJ whole genome shotgun (WGS) entry which is preliminary data.</text>
</comment>
<evidence type="ECO:0000313" key="2">
    <source>
        <dbReference type="EMBL" id="MBB4843831.1"/>
    </source>
</evidence>
<accession>A0A840L7U3</accession>